<dbReference type="Proteomes" id="UP001595075">
    <property type="component" value="Unassembled WGS sequence"/>
</dbReference>
<feature type="transmembrane region" description="Helical" evidence="2">
    <location>
        <begin position="127"/>
        <end position="146"/>
    </location>
</feature>
<name>A0ABR4CZC5_9HELO</name>
<evidence type="ECO:0000256" key="2">
    <source>
        <dbReference type="SAM" id="Phobius"/>
    </source>
</evidence>
<keyword evidence="2" id="KW-0472">Membrane</keyword>
<feature type="transmembrane region" description="Helical" evidence="2">
    <location>
        <begin position="251"/>
        <end position="272"/>
    </location>
</feature>
<feature type="signal peptide" evidence="3">
    <location>
        <begin position="1"/>
        <end position="21"/>
    </location>
</feature>
<feature type="transmembrane region" description="Helical" evidence="2">
    <location>
        <begin position="462"/>
        <end position="483"/>
    </location>
</feature>
<feature type="transmembrane region" description="Helical" evidence="2">
    <location>
        <begin position="152"/>
        <end position="172"/>
    </location>
</feature>
<feature type="transmembrane region" description="Helical" evidence="2">
    <location>
        <begin position="284"/>
        <end position="309"/>
    </location>
</feature>
<evidence type="ECO:0000256" key="3">
    <source>
        <dbReference type="SAM" id="SignalP"/>
    </source>
</evidence>
<accession>A0ABR4CZC5</accession>
<keyword evidence="2" id="KW-1133">Transmembrane helix</keyword>
<evidence type="ECO:0000256" key="1">
    <source>
        <dbReference type="SAM" id="MobiDB-lite"/>
    </source>
</evidence>
<comment type="caution">
    <text evidence="4">The sequence shown here is derived from an EMBL/GenBank/DDBJ whole genome shotgun (WGS) entry which is preliminary data.</text>
</comment>
<keyword evidence="5" id="KW-1185">Reference proteome</keyword>
<sequence>MVAKCLSAFLILTLAAHTALAAYEADVCCNLAKERQEFIGEVPSINNQTCGQRYRPDLPAAHPLYVSYAFCSSECGGMGRSKLNQPSEWAAPIVQFLLPSVIFSISIPREKMIDIDYTQIVLSKLNLTNGWTQMFIFLLLFPLVLLPVLIDSVLWIIVVVVGAGNMIIGGLYEAVIDHRILKYVQSPNESDVFDKTELLATLASGNLLLSTDDLKAKTDPKTKILRSLQPSERNPDRSGARLLNLIGAQSSFGGAVGSPVLFYLGAFVYNIIDLHNDPSDEDNSISLGFGIEWMIVVHVAIISGTLLAANNPSTSSGIAGSDHAALRRRSTTGNRLPVREGWARWIGWSDSYDTEFQPVSIWSRGSNKMELIENTNAWSDEDFRNSMQFSFRDWTGIFILAFFLVVIPPASGGVVAWATPPIGVACRSLSFVLYGGSQLFTTILAVLQAASPRGHWLKRRWFLALSAPFWFFSLLAAIGGTVMQISGVYRNCICYAGSEHWVNIATKNPMVQLAKDTEAARHASRYWALCGSFATLFMALNCYIGWWYQVFIRRRFTDAVKNMFDADGSGGTELRVRSPTPVETQRSIGLLTTPHRGSSFEQEVTSLLGSSREMNADNSRGSDVSTRPSEDLEGTSRR</sequence>
<gene>
    <name evidence="4" type="ORF">VTL71DRAFT_216</name>
</gene>
<keyword evidence="3" id="KW-0732">Signal</keyword>
<dbReference type="EMBL" id="JAZHXI010000001">
    <property type="protein sequence ID" value="KAL2075273.1"/>
    <property type="molecule type" value="Genomic_DNA"/>
</dbReference>
<feature type="transmembrane region" description="Helical" evidence="2">
    <location>
        <begin position="431"/>
        <end position="450"/>
    </location>
</feature>
<evidence type="ECO:0000313" key="5">
    <source>
        <dbReference type="Proteomes" id="UP001595075"/>
    </source>
</evidence>
<feature type="region of interest" description="Disordered" evidence="1">
    <location>
        <begin position="598"/>
        <end position="638"/>
    </location>
</feature>
<evidence type="ECO:0008006" key="6">
    <source>
        <dbReference type="Google" id="ProtNLM"/>
    </source>
</evidence>
<organism evidence="4 5">
    <name type="scientific">Oculimacula yallundae</name>
    <dbReference type="NCBI Taxonomy" id="86028"/>
    <lineage>
        <taxon>Eukaryota</taxon>
        <taxon>Fungi</taxon>
        <taxon>Dikarya</taxon>
        <taxon>Ascomycota</taxon>
        <taxon>Pezizomycotina</taxon>
        <taxon>Leotiomycetes</taxon>
        <taxon>Helotiales</taxon>
        <taxon>Ploettnerulaceae</taxon>
        <taxon>Oculimacula</taxon>
    </lineage>
</organism>
<feature type="transmembrane region" description="Helical" evidence="2">
    <location>
        <begin position="394"/>
        <end position="419"/>
    </location>
</feature>
<proteinExistence type="predicted"/>
<feature type="compositionally biased region" description="Polar residues" evidence="1">
    <location>
        <begin position="598"/>
        <end position="627"/>
    </location>
</feature>
<feature type="transmembrane region" description="Helical" evidence="2">
    <location>
        <begin position="89"/>
        <end position="107"/>
    </location>
</feature>
<protein>
    <recommendedName>
        <fullName evidence="6">Transmembrane protein</fullName>
    </recommendedName>
</protein>
<feature type="transmembrane region" description="Helical" evidence="2">
    <location>
        <begin position="526"/>
        <end position="548"/>
    </location>
</feature>
<evidence type="ECO:0000313" key="4">
    <source>
        <dbReference type="EMBL" id="KAL2075273.1"/>
    </source>
</evidence>
<keyword evidence="2" id="KW-0812">Transmembrane</keyword>
<feature type="compositionally biased region" description="Basic and acidic residues" evidence="1">
    <location>
        <begin position="628"/>
        <end position="638"/>
    </location>
</feature>
<feature type="chain" id="PRO_5047444083" description="Transmembrane protein" evidence="3">
    <location>
        <begin position="22"/>
        <end position="638"/>
    </location>
</feature>
<reference evidence="4 5" key="1">
    <citation type="journal article" date="2024" name="Commun. Biol.">
        <title>Comparative genomic analysis of thermophilic fungi reveals convergent evolutionary adaptations and gene losses.</title>
        <authorList>
            <person name="Steindorff A.S."/>
            <person name="Aguilar-Pontes M.V."/>
            <person name="Robinson A.J."/>
            <person name="Andreopoulos B."/>
            <person name="LaButti K."/>
            <person name="Kuo A."/>
            <person name="Mondo S."/>
            <person name="Riley R."/>
            <person name="Otillar R."/>
            <person name="Haridas S."/>
            <person name="Lipzen A."/>
            <person name="Grimwood J."/>
            <person name="Schmutz J."/>
            <person name="Clum A."/>
            <person name="Reid I.D."/>
            <person name="Moisan M.C."/>
            <person name="Butler G."/>
            <person name="Nguyen T.T.M."/>
            <person name="Dewar K."/>
            <person name="Conant G."/>
            <person name="Drula E."/>
            <person name="Henrissat B."/>
            <person name="Hansel C."/>
            <person name="Singer S."/>
            <person name="Hutchinson M.I."/>
            <person name="de Vries R.P."/>
            <person name="Natvig D.O."/>
            <person name="Powell A.J."/>
            <person name="Tsang A."/>
            <person name="Grigoriev I.V."/>
        </authorList>
    </citation>
    <scope>NUCLEOTIDE SEQUENCE [LARGE SCALE GENOMIC DNA]</scope>
    <source>
        <strain evidence="4 5">CBS 494.80</strain>
    </source>
</reference>